<protein>
    <submittedName>
        <fullName evidence="1">Uncharacterized protein</fullName>
    </submittedName>
</protein>
<dbReference type="GeneID" id="95426167"/>
<evidence type="ECO:0000313" key="1">
    <source>
        <dbReference type="EMBL" id="EGV30556.1"/>
    </source>
</evidence>
<organism evidence="1 2">
    <name type="scientific">Segatella oulorum F0390</name>
    <dbReference type="NCBI Taxonomy" id="702438"/>
    <lineage>
        <taxon>Bacteria</taxon>
        <taxon>Pseudomonadati</taxon>
        <taxon>Bacteroidota</taxon>
        <taxon>Bacteroidia</taxon>
        <taxon>Bacteroidales</taxon>
        <taxon>Prevotellaceae</taxon>
        <taxon>Segatella</taxon>
    </lineage>
</organism>
<accession>G1WCL4</accession>
<comment type="caution">
    <text evidence="1">The sequence shown here is derived from an EMBL/GenBank/DDBJ whole genome shotgun (WGS) entry which is preliminary data.</text>
</comment>
<evidence type="ECO:0000313" key="2">
    <source>
        <dbReference type="Proteomes" id="UP000005141"/>
    </source>
</evidence>
<reference evidence="1 2" key="1">
    <citation type="submission" date="2011-07" db="EMBL/GenBank/DDBJ databases">
        <title>The Genome Sequence of Prevotella oulorum F0390.</title>
        <authorList>
            <consortium name="The Broad Institute Genome Sequencing Platform"/>
            <consortium name="The Broad Institute Genome Sequencing Center for Infectious Disease"/>
            <person name="Earl A."/>
            <person name="Ward D."/>
            <person name="Feldgarden M."/>
            <person name="Gevers D."/>
            <person name="Izard J."/>
            <person name="Ganesan A."/>
            <person name="Baranova O.V."/>
            <person name="Blanton J.M."/>
            <person name="Tanner A.C."/>
            <person name="Dewhirst F.E."/>
            <person name="Young S.K."/>
            <person name="Zeng Q."/>
            <person name="Gargeya S."/>
            <person name="Fitzgerald M."/>
            <person name="Haas B."/>
            <person name="Abouelleil A."/>
            <person name="Alvarado L."/>
            <person name="Arachchi H.M."/>
            <person name="Berlin A."/>
            <person name="Brown A."/>
            <person name="Chapman S.B."/>
            <person name="Chen Z."/>
            <person name="Dunbar C."/>
            <person name="Freedman E."/>
            <person name="Gearin G."/>
            <person name="Gellesch M."/>
            <person name="Goldberg J."/>
            <person name="Griggs A."/>
            <person name="Gujja S."/>
            <person name="Heiman D."/>
            <person name="Howarth C."/>
            <person name="Larson L."/>
            <person name="Lui A."/>
            <person name="MacDonald P.J.P."/>
            <person name="Mehta T."/>
            <person name="Montmayeur A."/>
            <person name="Murphy C."/>
            <person name="Neiman D."/>
            <person name="Pearson M."/>
            <person name="Priest M."/>
            <person name="Roberts A."/>
            <person name="Saif S."/>
            <person name="Shea T."/>
            <person name="Shenoy N."/>
            <person name="Sisk P."/>
            <person name="Stolte C."/>
            <person name="Sykes S."/>
            <person name="Wortman J."/>
            <person name="Nusbaum C."/>
            <person name="Birren B."/>
        </authorList>
    </citation>
    <scope>NUCLEOTIDE SEQUENCE [LARGE SCALE GENOMIC DNA]</scope>
    <source>
        <strain evidence="1 2">F0390</strain>
    </source>
</reference>
<dbReference type="HOGENOM" id="CLU_868375_0_0_10"/>
<keyword evidence="2" id="KW-1185">Reference proteome</keyword>
<dbReference type="RefSeq" id="WP_004380612.1">
    <property type="nucleotide sequence ID" value="NZ_JH114216.1"/>
</dbReference>
<dbReference type="AlphaFoldDB" id="G1WCL4"/>
<proteinExistence type="predicted"/>
<dbReference type="Proteomes" id="UP000005141">
    <property type="component" value="Unassembled WGS sequence"/>
</dbReference>
<name>G1WCL4_9BACT</name>
<dbReference type="EMBL" id="ADGI01000051">
    <property type="protein sequence ID" value="EGV30556.1"/>
    <property type="molecule type" value="Genomic_DNA"/>
</dbReference>
<dbReference type="PATRIC" id="fig|702438.4.peg.1614"/>
<sequence>MKDRDSFRGTAIDEAFCEDFKSTKFYTEIYQKHKNEIIIGIRDGYINLYYNCDSIAKIKVDKPSIAELKSYYTDEKADILSDKDYVSFYDIIKKNSDRRNKKEKQAQERLFIDNNNNPSSGWFCIDVEFTKSLRGKDTAEDWRFDIIAISKVAPFRVALIELKYDKEAIKGKSGVRTHVRDFYTFHKENRYENLKDEIVSIVKSLQRIGVDVPYSFAGISTNKFAIYPEFYFIMINNNAKAGASTPEQTMSGYLFKDKRWNCKRISKHVIEEGDYFTLTENDKDFKPIFLFSSATLPNIRIQDILDFDNYNIIHSYPYNK</sequence>
<gene>
    <name evidence="1" type="ORF">HMPREF9431_01565</name>
</gene>
<dbReference type="OrthoDB" id="1079695at2"/>